<accession>A0A846Y5S1</accession>
<keyword evidence="2" id="KW-1185">Reference proteome</keyword>
<dbReference type="AlphaFoldDB" id="A0A846Y5S1"/>
<protein>
    <recommendedName>
        <fullName evidence="3">DUF3800 domain-containing protein</fullName>
    </recommendedName>
</protein>
<organism evidence="1 2">
    <name type="scientific">Nocardia vermiculata</name>
    <dbReference type="NCBI Taxonomy" id="257274"/>
    <lineage>
        <taxon>Bacteria</taxon>
        <taxon>Bacillati</taxon>
        <taxon>Actinomycetota</taxon>
        <taxon>Actinomycetes</taxon>
        <taxon>Mycobacteriales</taxon>
        <taxon>Nocardiaceae</taxon>
        <taxon>Nocardia</taxon>
    </lineage>
</organism>
<proteinExistence type="predicted"/>
<name>A0A846Y5S1_9NOCA</name>
<evidence type="ECO:0000313" key="1">
    <source>
        <dbReference type="EMBL" id="NKY54553.1"/>
    </source>
</evidence>
<dbReference type="Proteomes" id="UP000565711">
    <property type="component" value="Unassembled WGS sequence"/>
</dbReference>
<evidence type="ECO:0008006" key="3">
    <source>
        <dbReference type="Google" id="ProtNLM"/>
    </source>
</evidence>
<gene>
    <name evidence="1" type="ORF">HGA08_30710</name>
</gene>
<sequence length="93" mass="10044">MPQRLPGSAPGLTLHPTLTRCLPVHAFIDESKRDGYLLCAVTVAVGDVTPLRKQMDALRPRGSSRIHMKSVSKKDAPKLVTEVAKFNATSCCG</sequence>
<dbReference type="EMBL" id="JAAXOP010000039">
    <property type="protein sequence ID" value="NKY54553.1"/>
    <property type="molecule type" value="Genomic_DNA"/>
</dbReference>
<comment type="caution">
    <text evidence="1">The sequence shown here is derived from an EMBL/GenBank/DDBJ whole genome shotgun (WGS) entry which is preliminary data.</text>
</comment>
<reference evidence="1 2" key="1">
    <citation type="submission" date="2020-04" db="EMBL/GenBank/DDBJ databases">
        <title>MicrobeNet Type strains.</title>
        <authorList>
            <person name="Nicholson A.C."/>
        </authorList>
    </citation>
    <scope>NUCLEOTIDE SEQUENCE [LARGE SCALE GENOMIC DNA]</scope>
    <source>
        <strain evidence="1 2">JCM 12354</strain>
    </source>
</reference>
<evidence type="ECO:0000313" key="2">
    <source>
        <dbReference type="Proteomes" id="UP000565711"/>
    </source>
</evidence>